<feature type="region of interest" description="Disordered" evidence="1">
    <location>
        <begin position="524"/>
        <end position="546"/>
    </location>
</feature>
<evidence type="ECO:0000256" key="1">
    <source>
        <dbReference type="SAM" id="MobiDB-lite"/>
    </source>
</evidence>
<dbReference type="PANTHER" id="PTHR15682">
    <property type="entry name" value="UNHEALTHY RIBOSOME BIOGENESIS PROTEIN 2 HOMOLOG"/>
    <property type="match status" value="1"/>
</dbReference>
<dbReference type="InterPro" id="IPR016024">
    <property type="entry name" value="ARM-type_fold"/>
</dbReference>
<reference evidence="3" key="1">
    <citation type="submission" date="2022-07" db="EMBL/GenBank/DDBJ databases">
        <title>Genome Sequence of Physisporinus lineatus.</title>
        <authorList>
            <person name="Buettner E."/>
        </authorList>
    </citation>
    <scope>NUCLEOTIDE SEQUENCE</scope>
    <source>
        <strain evidence="3">VT162</strain>
    </source>
</reference>
<proteinExistence type="predicted"/>
<dbReference type="Pfam" id="PF10441">
    <property type="entry name" value="Urb2"/>
    <property type="match status" value="1"/>
</dbReference>
<evidence type="ECO:0000259" key="2">
    <source>
        <dbReference type="Pfam" id="PF10441"/>
    </source>
</evidence>
<protein>
    <recommendedName>
        <fullName evidence="2">Nucleolar 27S pre-rRNA processing Urb2/Npa2 C-terminal domain-containing protein</fullName>
    </recommendedName>
</protein>
<dbReference type="PANTHER" id="PTHR15682:SF2">
    <property type="entry name" value="UNHEALTHY RIBOSOME BIOGENESIS PROTEIN 2 HOMOLOG"/>
    <property type="match status" value="1"/>
</dbReference>
<dbReference type="Proteomes" id="UP001212997">
    <property type="component" value="Unassembled WGS sequence"/>
</dbReference>
<gene>
    <name evidence="3" type="ORF">NLI96_g8468</name>
</gene>
<accession>A0AAD5YG68</accession>
<dbReference type="GO" id="GO:0042254">
    <property type="term" value="P:ribosome biogenesis"/>
    <property type="evidence" value="ECO:0007669"/>
    <property type="project" value="TreeGrafter"/>
</dbReference>
<comment type="caution">
    <text evidence="3">The sequence shown here is derived from an EMBL/GenBank/DDBJ whole genome shotgun (WGS) entry which is preliminary data.</text>
</comment>
<feature type="domain" description="Nucleolar 27S pre-rRNA processing Urb2/Npa2 C-terminal" evidence="2">
    <location>
        <begin position="1211"/>
        <end position="1431"/>
    </location>
</feature>
<dbReference type="InterPro" id="IPR018849">
    <property type="entry name" value="Urb2/Npa2_C"/>
</dbReference>
<dbReference type="EMBL" id="JANAWD010000385">
    <property type="protein sequence ID" value="KAJ3480263.1"/>
    <property type="molecule type" value="Genomic_DNA"/>
</dbReference>
<dbReference type="SUPFAM" id="SSF48371">
    <property type="entry name" value="ARM repeat"/>
    <property type="match status" value="1"/>
</dbReference>
<sequence length="1432" mass="159286">MAASAQDLIRALKAASDPPQPGGPHKIQIAREAWDDESLYIPSKEETVAEWVLTRLLKDKDKAGDDNPILDTRYWTLLKDILLPDTVKARTGGSSARLRSWIPSLVSRVPIIPIVSSFGTACTSHVASLSPALPLEASNCLSVLWPYAVGKSSPDLLLECFGASLSLATSPLANQPGIPELLALITSGYRSAFGNSTHKKKLYSSFVQKHLHQWIRCIHSHSTYTSSPLSQEIYNTGIETIFNVENLRNSQDQTIQGGLEEKLSELVRSQAESTLSSLPRFLDSFVGFSRRFKGSYVGHIPSQDAGSNKLDYSRSLSMKLFSTFEGLLEHVAEDEKVWGTRVALLTIVDNENLFDPSDNDSKRVLQRCGELAVQLMSSSPQGNEAQALVLETLSVLTHIDYDLITDPLHRILPRLSTMTAGGAVLAYLGHLFDFHSKTRTVHDLALAYLHSYEDLKSHTFGGDWKSVYDAVSSSALQDQGFCDRLSRSVHGFLTPGQVSDVASSVLRHVQTVWSDFQESASIAAANEGQGSRKKRKKEGSGPSVQGAPGHLAVTFAGSARIASLILTSLPLRTLPDDACEAVQRLIQDFNDKTITEIVKKSVRHISKEDRLDTWAWQIVTLPALRLRYHLLNTSPTKLSPEVDAKFISRLVSVIRMDETISELRVEIIRSLLYEASQERCESTTSIEESLRLLEKKDTPSHGWTGRLHDLNDQPEQISIAVFRLITTRWLPLFDASATSEQLQRLVRFMMKSGIPKAPQGSIEVSSIFLRTLQSAHFWELRRLTTALVSQVAEELSFLSDFDTQRALQQIAKGMRHQEAIDMMSMYAVYVVLLYTPSDAIPRSVRAELFQRALAADVKLGCARDVQDLHPLEVAQTFGVIREFMRRTCKHLGSEQPSPLFVDYLIDCREDRLIDQAAFTSTTLGLLRHSLTATAAKGNVSQLVSIIRSFVTSPTLNTPEGQEPEDGNLRLQSAVCLVDVLTSEREHSDFSEDASQVFQELYKTLLAYLLPRIVRLANQRIRSDFTEQAQHILEGWYHVLILRRWIGASDPPPTPVGRALVKKLMDSTGPTSMYTFVLCISLEELNSRTVDRSDHVGFIIATYVAFALKVGEKGKESLNVCISKALKSLPVPDFATALDLVFEGLSRPGMKEDSLSVLVELSSILVHHAPEGDDLVHLLFHDLTSFDYYVGTLKLTQAHFTQCLGLFVNPRHVNDRPAAIRTPDISHIWSLFGELLEGSNEHELHTEKCVYQETVSILNAVVRLRRDLALPTLPHLGVMLRRLLVSLKTIPPQLGGKQTRLVACTLPSWINPIEPLGGDESKAVARLLTTLTTKTITRIHGTSAELQKAESLSRPFSKHAPSVLLAYIDSLNDPLCILPLETRRELQPGLFALCDMMGEQNRDAMMVTLDNGGKVILKNLWREYEKQRYTGKG</sequence>
<organism evidence="3 4">
    <name type="scientific">Meripilus lineatus</name>
    <dbReference type="NCBI Taxonomy" id="2056292"/>
    <lineage>
        <taxon>Eukaryota</taxon>
        <taxon>Fungi</taxon>
        <taxon>Dikarya</taxon>
        <taxon>Basidiomycota</taxon>
        <taxon>Agaricomycotina</taxon>
        <taxon>Agaricomycetes</taxon>
        <taxon>Polyporales</taxon>
        <taxon>Meripilaceae</taxon>
        <taxon>Meripilus</taxon>
    </lineage>
</organism>
<keyword evidence="4" id="KW-1185">Reference proteome</keyword>
<name>A0AAD5YG68_9APHY</name>
<dbReference type="InterPro" id="IPR052609">
    <property type="entry name" value="Ribosome_Biogenesis_Reg"/>
</dbReference>
<evidence type="ECO:0000313" key="3">
    <source>
        <dbReference type="EMBL" id="KAJ3480263.1"/>
    </source>
</evidence>
<evidence type="ECO:0000313" key="4">
    <source>
        <dbReference type="Proteomes" id="UP001212997"/>
    </source>
</evidence>
<dbReference type="GO" id="GO:0005730">
    <property type="term" value="C:nucleolus"/>
    <property type="evidence" value="ECO:0007669"/>
    <property type="project" value="TreeGrafter"/>
</dbReference>